<protein>
    <submittedName>
        <fullName evidence="3">Uncharacterized protein</fullName>
    </submittedName>
</protein>
<keyword evidence="2" id="KW-0732">Signal</keyword>
<feature type="signal peptide" evidence="2">
    <location>
        <begin position="1"/>
        <end position="18"/>
    </location>
</feature>
<keyword evidence="4" id="KW-1185">Reference proteome</keyword>
<dbReference type="AlphaFoldDB" id="A0A3M9YH58"/>
<proteinExistence type="predicted"/>
<name>A0A3M9YH58_9PEZI</name>
<feature type="chain" id="PRO_5017978813" evidence="2">
    <location>
        <begin position="19"/>
        <end position="263"/>
    </location>
</feature>
<dbReference type="RefSeq" id="XP_028497559.1">
    <property type="nucleotide sequence ID" value="XM_028636980.1"/>
</dbReference>
<dbReference type="Proteomes" id="UP000267145">
    <property type="component" value="Unassembled WGS sequence"/>
</dbReference>
<accession>A0A3M9YH58</accession>
<keyword evidence="1" id="KW-0812">Transmembrane</keyword>
<evidence type="ECO:0000256" key="2">
    <source>
        <dbReference type="SAM" id="SignalP"/>
    </source>
</evidence>
<dbReference type="GeneID" id="39606469"/>
<gene>
    <name evidence="3" type="ORF">D7B24_002780</name>
</gene>
<evidence type="ECO:0000313" key="3">
    <source>
        <dbReference type="EMBL" id="RNJ59401.1"/>
    </source>
</evidence>
<evidence type="ECO:0000313" key="4">
    <source>
        <dbReference type="Proteomes" id="UP000267145"/>
    </source>
</evidence>
<keyword evidence="1" id="KW-0472">Membrane</keyword>
<sequence length="263" mass="28435">MRFIRNIVSSILLGLAAAAYDPALDSECASDGICLSSFKWCRYDAFNPSGDDCDWPQGASSLWASGAGARTALLESEYGYDIAWRHANGSLPVTIRWLSSLPDEMPGKEDDQGLRTIYATNLTANKKMSGTYRFTPQTILDAYRANPMPGITMEAAWLMARTRRNVITISQPGASSDAPADSSHNFLLADAELDQVLADRRQASARDLAASQKRWGIGVGVGVGIGLPLVVALTWIAACRKATGRKVWSVRSSDNVKFGRANA</sequence>
<dbReference type="EMBL" id="RBVV01000017">
    <property type="protein sequence ID" value="RNJ59401.1"/>
    <property type="molecule type" value="Genomic_DNA"/>
</dbReference>
<organism evidence="3 4">
    <name type="scientific">Verticillium nonalfalfae</name>
    <dbReference type="NCBI Taxonomy" id="1051616"/>
    <lineage>
        <taxon>Eukaryota</taxon>
        <taxon>Fungi</taxon>
        <taxon>Dikarya</taxon>
        <taxon>Ascomycota</taxon>
        <taxon>Pezizomycotina</taxon>
        <taxon>Sordariomycetes</taxon>
        <taxon>Hypocreomycetidae</taxon>
        <taxon>Glomerellales</taxon>
        <taxon>Plectosphaerellaceae</taxon>
        <taxon>Verticillium</taxon>
    </lineage>
</organism>
<reference evidence="3 4" key="1">
    <citation type="submission" date="2018-10" db="EMBL/GenBank/DDBJ databases">
        <title>Genome sequence of Verticillium nonalfalfae VnAa140.</title>
        <authorList>
            <person name="Stajich J.E."/>
            <person name="Kasson M.T."/>
        </authorList>
    </citation>
    <scope>NUCLEOTIDE SEQUENCE [LARGE SCALE GENOMIC DNA]</scope>
    <source>
        <strain evidence="3 4">VnAa140</strain>
    </source>
</reference>
<evidence type="ECO:0000256" key="1">
    <source>
        <dbReference type="SAM" id="Phobius"/>
    </source>
</evidence>
<feature type="transmembrane region" description="Helical" evidence="1">
    <location>
        <begin position="215"/>
        <end position="238"/>
    </location>
</feature>
<keyword evidence="1" id="KW-1133">Transmembrane helix</keyword>
<comment type="caution">
    <text evidence="3">The sequence shown here is derived from an EMBL/GenBank/DDBJ whole genome shotgun (WGS) entry which is preliminary data.</text>
</comment>